<sequence>MNKEIRLFEMFAGIGSQYKALKNVYKNSDKNVISVGCCDFYIDAIVSYMTIHYGTLNPELDMSKDDMINALKHHYFSSDSKEKVKENYFNKMKEQRLRSLFPYLYSYINNDYFNLKYNRENSCGINRERERERNWYISI</sequence>
<organism evidence="1 2">
    <name type="scientific">Mycoplasma tauri</name>
    <dbReference type="NCBI Taxonomy" id="547987"/>
    <lineage>
        <taxon>Bacteria</taxon>
        <taxon>Bacillati</taxon>
        <taxon>Mycoplasmatota</taxon>
        <taxon>Mollicutes</taxon>
        <taxon>Mycoplasmataceae</taxon>
        <taxon>Mycoplasma</taxon>
    </lineage>
</organism>
<dbReference type="GO" id="GO:0008168">
    <property type="term" value="F:methyltransferase activity"/>
    <property type="evidence" value="ECO:0007669"/>
    <property type="project" value="UniProtKB-KW"/>
</dbReference>
<dbReference type="EMBL" id="JAIQBY010000036">
    <property type="protein sequence ID" value="MBZ4195629.1"/>
    <property type="molecule type" value="Genomic_DNA"/>
</dbReference>
<dbReference type="GO" id="GO:0032259">
    <property type="term" value="P:methylation"/>
    <property type="evidence" value="ECO:0007669"/>
    <property type="project" value="UniProtKB-KW"/>
</dbReference>
<protein>
    <submittedName>
        <fullName evidence="1">DNA methyltransferase</fullName>
    </submittedName>
</protein>
<dbReference type="NCBIfam" id="NF045953">
    <property type="entry name" value="DCM_methyl_Nterm"/>
    <property type="match status" value="1"/>
</dbReference>
<dbReference type="AlphaFoldDB" id="A0A953T9U7"/>
<reference evidence="1 2" key="1">
    <citation type="submission" date="2021-09" db="EMBL/GenBank/DDBJ databases">
        <title>WGS of Mycoplasma sp. Zaradi2 strains.</title>
        <authorList>
            <person name="Spergser J."/>
        </authorList>
    </citation>
    <scope>NUCLEOTIDE SEQUENCE [LARGE SCALE GENOMIC DNA]</scope>
    <source>
        <strain evidence="1 2">1331</strain>
    </source>
</reference>
<name>A0A953T9U7_9MOLU</name>
<keyword evidence="1" id="KW-0808">Transferase</keyword>
<dbReference type="Gene3D" id="3.40.50.150">
    <property type="entry name" value="Vaccinia Virus protein VP39"/>
    <property type="match status" value="1"/>
</dbReference>
<comment type="caution">
    <text evidence="1">The sequence shown here is derived from an EMBL/GenBank/DDBJ whole genome shotgun (WGS) entry which is preliminary data.</text>
</comment>
<evidence type="ECO:0000313" key="1">
    <source>
        <dbReference type="EMBL" id="MBZ4195629.1"/>
    </source>
</evidence>
<proteinExistence type="predicted"/>
<accession>A0A953T9U7</accession>
<dbReference type="InterPro" id="IPR029063">
    <property type="entry name" value="SAM-dependent_MTases_sf"/>
</dbReference>
<evidence type="ECO:0000313" key="2">
    <source>
        <dbReference type="Proteomes" id="UP000772186"/>
    </source>
</evidence>
<keyword evidence="2" id="KW-1185">Reference proteome</keyword>
<keyword evidence="1" id="KW-0489">Methyltransferase</keyword>
<dbReference type="RefSeq" id="WP_223644868.1">
    <property type="nucleotide sequence ID" value="NZ_JAIQBY010000036.1"/>
</dbReference>
<dbReference type="Proteomes" id="UP000772186">
    <property type="component" value="Unassembled WGS sequence"/>
</dbReference>
<gene>
    <name evidence="1" type="ORF">LAD73_02800</name>
</gene>